<name>X0ZHJ2_9ZZZZ</name>
<feature type="non-terminal residue" evidence="1">
    <location>
        <position position="1"/>
    </location>
</feature>
<organism evidence="1">
    <name type="scientific">marine sediment metagenome</name>
    <dbReference type="NCBI Taxonomy" id="412755"/>
    <lineage>
        <taxon>unclassified sequences</taxon>
        <taxon>metagenomes</taxon>
        <taxon>ecological metagenomes</taxon>
    </lineage>
</organism>
<dbReference type="AlphaFoldDB" id="X0ZHJ2"/>
<accession>X0ZHJ2</accession>
<protein>
    <submittedName>
        <fullName evidence="1">Uncharacterized protein</fullName>
    </submittedName>
</protein>
<evidence type="ECO:0000313" key="1">
    <source>
        <dbReference type="EMBL" id="GAG69060.1"/>
    </source>
</evidence>
<comment type="caution">
    <text evidence="1">The sequence shown here is derived from an EMBL/GenBank/DDBJ whole genome shotgun (WGS) entry which is preliminary data.</text>
</comment>
<proteinExistence type="predicted"/>
<reference evidence="1" key="1">
    <citation type="journal article" date="2014" name="Front. Microbiol.">
        <title>High frequency of phylogenetically diverse reductive dehalogenase-homologous genes in deep subseafloor sedimentary metagenomes.</title>
        <authorList>
            <person name="Kawai M."/>
            <person name="Futagami T."/>
            <person name="Toyoda A."/>
            <person name="Takaki Y."/>
            <person name="Nishi S."/>
            <person name="Hori S."/>
            <person name="Arai W."/>
            <person name="Tsubouchi T."/>
            <person name="Morono Y."/>
            <person name="Uchiyama I."/>
            <person name="Ito T."/>
            <person name="Fujiyama A."/>
            <person name="Inagaki F."/>
            <person name="Takami H."/>
        </authorList>
    </citation>
    <scope>NUCLEOTIDE SEQUENCE</scope>
    <source>
        <strain evidence="1">Expedition CK06-06</strain>
    </source>
</reference>
<sequence>ITTFVPGIELKADSNLSTLMDESKKYVLSTGKYMQYYQGKIHDR</sequence>
<dbReference type="EMBL" id="BART01005680">
    <property type="protein sequence ID" value="GAG69060.1"/>
    <property type="molecule type" value="Genomic_DNA"/>
</dbReference>
<gene>
    <name evidence="1" type="ORF">S01H4_12960</name>
</gene>